<reference evidence="2 3" key="1">
    <citation type="submission" date="2020-08" db="EMBL/GenBank/DDBJ databases">
        <title>Cohnella phylogeny.</title>
        <authorList>
            <person name="Dunlap C."/>
        </authorList>
    </citation>
    <scope>NUCLEOTIDE SEQUENCE [LARGE SCALE GENOMIC DNA]</scope>
    <source>
        <strain evidence="2 3">DSM 25239</strain>
    </source>
</reference>
<gene>
    <name evidence="2" type="ORF">H7B90_29910</name>
</gene>
<organism evidence="2 3">
    <name type="scientific">Cohnella xylanilytica</name>
    <dbReference type="NCBI Taxonomy" id="557555"/>
    <lineage>
        <taxon>Bacteria</taxon>
        <taxon>Bacillati</taxon>
        <taxon>Bacillota</taxon>
        <taxon>Bacilli</taxon>
        <taxon>Bacillales</taxon>
        <taxon>Paenibacillaceae</taxon>
        <taxon>Cohnella</taxon>
    </lineage>
</organism>
<evidence type="ECO:0000259" key="1">
    <source>
        <dbReference type="Pfam" id="PF13115"/>
    </source>
</evidence>
<dbReference type="Pfam" id="PF13115">
    <property type="entry name" value="YtkA"/>
    <property type="match status" value="1"/>
</dbReference>
<dbReference type="Proteomes" id="UP000553776">
    <property type="component" value="Unassembled WGS sequence"/>
</dbReference>
<keyword evidence="3" id="KW-1185">Reference proteome</keyword>
<dbReference type="AlphaFoldDB" id="A0A841U4Y3"/>
<evidence type="ECO:0000313" key="3">
    <source>
        <dbReference type="Proteomes" id="UP000553776"/>
    </source>
</evidence>
<comment type="caution">
    <text evidence="2">The sequence shown here is derived from an EMBL/GenBank/DDBJ whole genome shotgun (WGS) entry which is preliminary data.</text>
</comment>
<protein>
    <submittedName>
        <fullName evidence="2">FixH family protein</fullName>
    </submittedName>
</protein>
<proteinExistence type="predicted"/>
<dbReference type="InterPro" id="IPR032693">
    <property type="entry name" value="YtkA-like_dom"/>
</dbReference>
<accession>A0A841U4Y3</accession>
<sequence>MLRQWSWRIGAGAALMLALTLALTAGVLSMTGQATKADGGAGVLEADGYRVAFRESAASRVMKPAEFIFSVQDEEGRPVAGAAPRVALSMPNMFCGRFEADVSEVEPGVYRASAVPFMKGKWQAKLTLDSGDGESVFVHPFRVV</sequence>
<feature type="domain" description="YtkA-like" evidence="1">
    <location>
        <begin position="46"/>
        <end position="126"/>
    </location>
</feature>
<name>A0A841U4Y3_9BACL</name>
<evidence type="ECO:0000313" key="2">
    <source>
        <dbReference type="EMBL" id="MBB6695615.1"/>
    </source>
</evidence>
<dbReference type="EMBL" id="JACJVR010000130">
    <property type="protein sequence ID" value="MBB6695615.1"/>
    <property type="molecule type" value="Genomic_DNA"/>
</dbReference>
<dbReference type="RefSeq" id="WP_185139558.1">
    <property type="nucleotide sequence ID" value="NZ_BORM01000010.1"/>
</dbReference>
<dbReference type="PROSITE" id="PS50194">
    <property type="entry name" value="FILAMIN_REPEAT"/>
    <property type="match status" value="1"/>
</dbReference>
<dbReference type="InterPro" id="IPR017868">
    <property type="entry name" value="Filamin/ABP280_repeat-like"/>
</dbReference>